<accession>A0A7S8E7F4</accession>
<evidence type="ECO:0000313" key="2">
    <source>
        <dbReference type="Proteomes" id="UP000594468"/>
    </source>
</evidence>
<evidence type="ECO:0000313" key="1">
    <source>
        <dbReference type="EMBL" id="QPC81760.1"/>
    </source>
</evidence>
<organism evidence="1 2">
    <name type="scientific">Phototrophicus methaneseepsis</name>
    <dbReference type="NCBI Taxonomy" id="2710758"/>
    <lineage>
        <taxon>Bacteria</taxon>
        <taxon>Bacillati</taxon>
        <taxon>Chloroflexota</taxon>
        <taxon>Candidatus Thermofontia</taxon>
        <taxon>Phototrophicales</taxon>
        <taxon>Phototrophicaceae</taxon>
        <taxon>Phototrophicus</taxon>
    </lineage>
</organism>
<reference evidence="1 2" key="1">
    <citation type="submission" date="2020-02" db="EMBL/GenBank/DDBJ databases">
        <authorList>
            <person name="Zheng R.K."/>
            <person name="Sun C.M."/>
        </authorList>
    </citation>
    <scope>NUCLEOTIDE SEQUENCE [LARGE SCALE GENOMIC DNA]</scope>
    <source>
        <strain evidence="2">rifampicinis</strain>
    </source>
</reference>
<dbReference type="Gene3D" id="3.30.1380.20">
    <property type="entry name" value="Trafficking protein particle complex subunit 3"/>
    <property type="match status" value="1"/>
</dbReference>
<name>A0A7S8E7F4_9CHLR</name>
<keyword evidence="2" id="KW-1185">Reference proteome</keyword>
<dbReference type="EMBL" id="CP062983">
    <property type="protein sequence ID" value="QPC81760.1"/>
    <property type="molecule type" value="Genomic_DNA"/>
</dbReference>
<dbReference type="Proteomes" id="UP000594468">
    <property type="component" value="Chromosome"/>
</dbReference>
<dbReference type="AlphaFoldDB" id="A0A7S8E7F4"/>
<dbReference type="SUPFAM" id="SSF111126">
    <property type="entry name" value="Ligand-binding domain in the NO signalling and Golgi transport"/>
    <property type="match status" value="1"/>
</dbReference>
<dbReference type="KEGG" id="pmet:G4Y79_19015"/>
<sequence length="212" mass="23424">MPPERKKSGYYYPNKFARITLEAMEEVMGENGLNAILNLAGLSEYIGNFPPDNLEKEFDFADYTALNIALEEMYGPRGGRGLALRAGRATFAQGLRAFGALAGVGDLAFKVLPLNAKLKIGVPAMANIFSQFSDQISNVYDEGSDKIIYTLERCPMCWERQSDRAVCFVGQGLLQEGLRWVSGGSEFKVDMETCIAKGDDMGRYAIYKEPIS</sequence>
<protein>
    <submittedName>
        <fullName evidence="1">4-vinyl reductase</fullName>
    </submittedName>
</protein>
<gene>
    <name evidence="1" type="ORF">G4Y79_19015</name>
</gene>
<proteinExistence type="predicted"/>
<dbReference type="InterPro" id="IPR024096">
    <property type="entry name" value="NO_sig/Golgi_transp_ligand-bd"/>
</dbReference>
<dbReference type="RefSeq" id="WP_195169831.1">
    <property type="nucleotide sequence ID" value="NZ_CP062983.1"/>
</dbReference>